<evidence type="ECO:0000259" key="1">
    <source>
        <dbReference type="PROSITE" id="PS50802"/>
    </source>
</evidence>
<dbReference type="PROSITE" id="PS50802">
    <property type="entry name" value="OTU"/>
    <property type="match status" value="1"/>
</dbReference>
<sequence length="430" mass="49028">MIHLKEAKAMPIKAEIAQKELHVLAALGDGNCALRSIIQSLLAQGMLHDKKEWVAHFIQELVNRNEGKVKEVYHLNKPATLHSFIEQYKMLTIDQLDTFSQDFFINKEANTPTAPILSQEEHNRLYLLLEKNNATLSSSEASELEKLYLKLSSSQTTNKPKDDSVLYFLNACLRQDIISFNNENLNLETISASDDAEIQQLIKSEQEDHLKSLQTLGAFVDIRHITPYLKHHNIGVQIYTNKGELQAHASTRIAAENRNEVDIHLILHSQHYNVLLPAKELQIKQDETIAKKLQIEEDKTLGKKPQTDVSEKELQIKQGEVAAKQLQMEEIKDFAERFKSSGNKDNLSFIRDVINGLGLERELNLEQLSHLRTLDLDKLVGELQLVIKDLGYSSEFKEKIQHYSFFSPPCRQEIVDTDQTLTSTPAIKCN</sequence>
<keyword evidence="3" id="KW-1185">Reference proteome</keyword>
<gene>
    <name evidence="2" type="ORF">RVIR1_09310</name>
</gene>
<accession>A0A2Z5UWT9</accession>
<reference evidence="2 3" key="1">
    <citation type="submission" date="2017-03" db="EMBL/GenBank/DDBJ databases">
        <title>The genome sequence of Candidatus Rickettsiella viridis.</title>
        <authorList>
            <person name="Nikoh N."/>
            <person name="Tsuchida T."/>
            <person name="Yamaguchi K."/>
            <person name="Maeda T."/>
            <person name="Shigenobu S."/>
            <person name="Fukatsu T."/>
        </authorList>
    </citation>
    <scope>NUCLEOTIDE SEQUENCE [LARGE SCALE GENOMIC DNA]</scope>
    <source>
        <strain evidence="2 3">Ap-RA04</strain>
    </source>
</reference>
<dbReference type="EMBL" id="AP018005">
    <property type="protein sequence ID" value="BBB15410.1"/>
    <property type="molecule type" value="Genomic_DNA"/>
</dbReference>
<evidence type="ECO:0000313" key="2">
    <source>
        <dbReference type="EMBL" id="BBB15410.1"/>
    </source>
</evidence>
<evidence type="ECO:0000313" key="3">
    <source>
        <dbReference type="Proteomes" id="UP000282483"/>
    </source>
</evidence>
<proteinExistence type="predicted"/>
<name>A0A2Z5UWT9_9COXI</name>
<dbReference type="KEGG" id="rvi:RVIR1_09310"/>
<dbReference type="AlphaFoldDB" id="A0A2Z5UWT9"/>
<dbReference type="Proteomes" id="UP000282483">
    <property type="component" value="Chromosome"/>
</dbReference>
<organism evidence="2 3">
    <name type="scientific">Candidatus Rickettsiella viridis</name>
    <dbReference type="NCBI Taxonomy" id="676208"/>
    <lineage>
        <taxon>Bacteria</taxon>
        <taxon>Pseudomonadati</taxon>
        <taxon>Pseudomonadota</taxon>
        <taxon>Gammaproteobacteria</taxon>
        <taxon>Legionellales</taxon>
        <taxon>Coxiellaceae</taxon>
        <taxon>Rickettsiella</taxon>
    </lineage>
</organism>
<protein>
    <recommendedName>
        <fullName evidence="1">OTU domain-containing protein</fullName>
    </recommendedName>
</protein>
<feature type="domain" description="OTU" evidence="1">
    <location>
        <begin position="21"/>
        <end position="278"/>
    </location>
</feature>
<dbReference type="InterPro" id="IPR003323">
    <property type="entry name" value="OTU_dom"/>
</dbReference>